<dbReference type="InterPro" id="IPR050126">
    <property type="entry name" value="Ap4A_hydrolase"/>
</dbReference>
<comment type="similarity">
    <text evidence="1">Belongs to the metallophosphoesterase superfamily. YfcE family.</text>
</comment>
<name>A0A7X5ZUS2_9SPHN</name>
<dbReference type="InterPro" id="IPR029052">
    <property type="entry name" value="Metallo-depent_PP-like"/>
</dbReference>
<feature type="domain" description="Calcineurin-like phosphoesterase" evidence="2">
    <location>
        <begin position="3"/>
        <end position="178"/>
    </location>
</feature>
<sequence length="241" mass="25663">MTRIAVLSDIHGNLPALIAVVADARARGCTRFVNLGDILSGPLWPAETAAWLMARDWPTIAGNHERQVLTDPPARMNASDGFANAVLGPEALAWLAGLPATLALEDMFLCHGTPDSDVAPLTETLAGASLRAASEAELAERLAGRGEGRILCGHTHVPRLLTLPGGRRVLNPGSVGLQAYDDDHPRPYRVENGDPLARYAVIDGEEIGLHAVAYDHRAAARKAEAEGRPDWAIALATGRMR</sequence>
<gene>
    <name evidence="3" type="ORF">FHR20_000905</name>
</gene>
<dbReference type="InterPro" id="IPR024654">
    <property type="entry name" value="Calcineurin-like_PHP_lpxH"/>
</dbReference>
<dbReference type="PIRSF" id="PIRSF000883">
    <property type="entry name" value="Pesterase_MJ0912"/>
    <property type="match status" value="1"/>
</dbReference>
<proteinExistence type="inferred from homology"/>
<evidence type="ECO:0000256" key="1">
    <source>
        <dbReference type="ARBA" id="ARBA00008950"/>
    </source>
</evidence>
<keyword evidence="4" id="KW-1185">Reference proteome</keyword>
<protein>
    <submittedName>
        <fullName evidence="3">Diadenosine tetraphosphatase ApaH/serine/threonine PP2A family protein phosphatase</fullName>
    </submittedName>
</protein>
<dbReference type="PANTHER" id="PTHR42850:SF2">
    <property type="entry name" value="BLL5683 PROTEIN"/>
    <property type="match status" value="1"/>
</dbReference>
<organism evidence="3 4">
    <name type="scientific">Sphingomonas leidyi</name>
    <dbReference type="NCBI Taxonomy" id="68569"/>
    <lineage>
        <taxon>Bacteria</taxon>
        <taxon>Pseudomonadati</taxon>
        <taxon>Pseudomonadota</taxon>
        <taxon>Alphaproteobacteria</taxon>
        <taxon>Sphingomonadales</taxon>
        <taxon>Sphingomonadaceae</taxon>
        <taxon>Sphingomonas</taxon>
    </lineage>
</organism>
<dbReference type="PANTHER" id="PTHR42850">
    <property type="entry name" value="METALLOPHOSPHOESTERASE"/>
    <property type="match status" value="1"/>
</dbReference>
<dbReference type="Proteomes" id="UP000564677">
    <property type="component" value="Unassembled WGS sequence"/>
</dbReference>
<accession>A0A7X5ZUS2</accession>
<dbReference type="RefSeq" id="WP_243857117.1">
    <property type="nucleotide sequence ID" value="NZ_CP170557.1"/>
</dbReference>
<dbReference type="InterPro" id="IPR011152">
    <property type="entry name" value="Pesterase_MJ0912"/>
</dbReference>
<dbReference type="SUPFAM" id="SSF56300">
    <property type="entry name" value="Metallo-dependent phosphatases"/>
    <property type="match status" value="1"/>
</dbReference>
<dbReference type="GO" id="GO:0016791">
    <property type="term" value="F:phosphatase activity"/>
    <property type="evidence" value="ECO:0007669"/>
    <property type="project" value="TreeGrafter"/>
</dbReference>
<dbReference type="EMBL" id="JAASQV010000001">
    <property type="protein sequence ID" value="NIJ63974.1"/>
    <property type="molecule type" value="Genomic_DNA"/>
</dbReference>
<evidence type="ECO:0000313" key="4">
    <source>
        <dbReference type="Proteomes" id="UP000564677"/>
    </source>
</evidence>
<dbReference type="AlphaFoldDB" id="A0A7X5ZUS2"/>
<comment type="caution">
    <text evidence="3">The sequence shown here is derived from an EMBL/GenBank/DDBJ whole genome shotgun (WGS) entry which is preliminary data.</text>
</comment>
<dbReference type="Gene3D" id="3.60.21.10">
    <property type="match status" value="1"/>
</dbReference>
<reference evidence="3 4" key="1">
    <citation type="submission" date="2020-03" db="EMBL/GenBank/DDBJ databases">
        <title>Genomic Encyclopedia of Type Strains, Phase IV (KMG-IV): sequencing the most valuable type-strain genomes for metagenomic binning, comparative biology and taxonomic classification.</title>
        <authorList>
            <person name="Goeker M."/>
        </authorList>
    </citation>
    <scope>NUCLEOTIDE SEQUENCE [LARGE SCALE GENOMIC DNA]</scope>
    <source>
        <strain evidence="3 4">DSM 4733</strain>
    </source>
</reference>
<dbReference type="Pfam" id="PF12850">
    <property type="entry name" value="Metallophos_2"/>
    <property type="match status" value="1"/>
</dbReference>
<evidence type="ECO:0000259" key="2">
    <source>
        <dbReference type="Pfam" id="PF12850"/>
    </source>
</evidence>
<dbReference type="GO" id="GO:0005737">
    <property type="term" value="C:cytoplasm"/>
    <property type="evidence" value="ECO:0007669"/>
    <property type="project" value="TreeGrafter"/>
</dbReference>
<evidence type="ECO:0000313" key="3">
    <source>
        <dbReference type="EMBL" id="NIJ63974.1"/>
    </source>
</evidence>